<feature type="region of interest" description="Disordered" evidence="1">
    <location>
        <begin position="642"/>
        <end position="670"/>
    </location>
</feature>
<feature type="region of interest" description="Disordered" evidence="1">
    <location>
        <begin position="283"/>
        <end position="322"/>
    </location>
</feature>
<reference evidence="2 3" key="1">
    <citation type="submission" date="2021-06" db="EMBL/GenBank/DDBJ databases">
        <title>Genome sequence of Babesia caballi.</title>
        <authorList>
            <person name="Yamagishi J."/>
            <person name="Kidaka T."/>
            <person name="Ochi A."/>
        </authorList>
    </citation>
    <scope>NUCLEOTIDE SEQUENCE [LARGE SCALE GENOMIC DNA]</scope>
    <source>
        <strain evidence="2">USDA-D6B2</strain>
    </source>
</reference>
<sequence>MEVPGRGRGSEESQRILLPTIQTGSYDTRTDSNEDLTELALYYGVRNESGIVHTDPQRLGSVTARDARSVPQGLLDLYPSQLHGLGRHTKISMGKIAARTTMLEQALQYTELNGYRQLGSLKGATVAPIDRNIERVLIQSDANLALQHEDCREANFSDYLPYDLAEFNIETLPPSFDASRSGESRLEISPSTQRSRSITKDQRGVVEELVSRGWSPAEERGHVADTVAQRGVEEGVLAKRSGAVRAVRDNGHQRGERRDALQAQHHLEGDGVPGALLLRVPAGGAADDQPGADARAALPRRAERHIRQDVPRRQRPGDDHRDRVPELGVLRVRAVLGRVHFVHRGPGDAKEPVEAGARGPGDVPGAADGRHVRHDGAALPVRGGPLHSERHRQGLHGVPEQVLPAAGSRGCRAGALAGVGRDGDVRNRRTLPHGGNGKLHAGRDGGHHRHLFGDAPAGLRDADVGWRAGLSVDQHVHLEPGEPVQKQPHLVALDPRVRVRVHRGQRHLRDARRQVARGLRRLEGDAAGRAGHQDGLRLQHDLLALQRGRDPLRGLRRVAAGGDLVADAHAGHRRGHGAGALRQQPERKLLQAAARVPVVALFRQRGAAAPGNVPHQPHQHGGQPADAHLLVHLHQVVHPLHAEQHHRGHRGGDRGARPAGRAHQQRPAGVAVADHVALGGHGGAHAHPALFGAAATALAASLLVRQPRRPAVGAEEVRLLGEPRAVQHVPRVLPHAQAEGTVMFYVINCTNVWLLHGFVHFDNKLARGGEFLDVVLRCDGVVQAALAGQRERLRVERADKVAVDLEATQGAEVARGLGSGALDADGDVRGLGWRRRAARLPRPLGGHAREGVDGGADGVGRGPDKPERVLGELLGGAEGAADAAESGEGGVPVGEDAGAHERGGVDAGVALNEALAQAAEDRAEAAAMGFTTAGDLGRLGGGDAKVAHGAGARRVGGGVVVEVDEPVEVVVDGGLVRAGEQALHRVLEVSVLDDLAGLATLDGAAGGLAHDDANEGLDAVDGVAAEVQRDLQAIEGDSLVVEAVADEHGGEHAHVGDGKQRLELREGLGVLRKVLAVSLGAAEESGGLDQLDSLLEHGLQRVSGVDALEGAHEVQRQLSNLPAGDQDGGEGGSLAGRGLRAVAVGGRGGRAGVLGTAAPGAAVRALVVGGRAGVAGGVYQDLEQRGEQRELLGQLPVGLDAEAVHDGLELGRPQQLGGGGLGLLHQVDGAGAAELAQLQRVGKALVELRADLDGEVVEGGHELAKQLLQVGNGSGGGVVSRGARVGRSEVELLNAPLDVGAAAPEQLGNVRGGVLEEVELVVVLDQVPVLLRLPPVAAADAAQLLGELVNVGVGAPQELREELAVLVAAEEGRDVFAGEGAEGALGRAGALVEEELGGEHAVAQAEPRVEEGLEHARAKAPDPAPPRVVPHAPVADDVAEDVKVLDVVQHGRRHRLEVGHEDVVEVRRVGAEVGEHGDAVVDDAAVVQDVVGVGAAVERAEDRVGRDLDGLGGGAAVVADVRVGGVAQGLGARAVHGEGHGADGPEDLPQHVQAGESEAEEVGRVRQVLEVAEDPEDHGPHVALEVRGQGLVVDAHSVHVLADVAHHVEEAEVGQEGAESAGGAEVGRLGERVGADQLPEVRAGDLGAERLAAEVPPEAERDEGLARRAPALQAELLADVDVEAAVVGDDPAVEVEDDPVVAGPEVAVLGAPLEVAEAEGEQEPELVVDAAVADDGVGVVVGPVAVLEVAVDADEVVQLQLEGLGEGGADGGDGVHAGGAVRGEAGDDLEGGLEVSEVGEAEPVLVVVLGPGPAEALVNDEPADVGGAAQHHAGHLGVQTNQVQQGLVVGGAPAGLLAGVDEHVVQLHLGRADAVVDRAQEAPNVDADDEGVHEPDGVPEELALRLVEVGGVGVDDVHVRDREGALADAEAGEDVVAQEGNEAAFLEQPQKEQPISWHRQEVGNKQADSLAVEASLLLGVHVRFALAGQLLVDVVQLAAELLDALLALVEQPLVLAQPDERRAGVGVHLVVAAGDVGQDGVALLGDGLLALFEVFHALALLGGAVAGLLELLQAHAELADEGPDVARHERGAVVDHAVEVVPDEPGAALDLGGELRDLLALAGGRELAVVRLGLQPVLVPRLGGGLSQLVEEVDHLLDELVEVLGPLGCGLQDLLAEREDVRDDEVALEDVHGGVAGVLVERHAVQLDEVALALAAEEGVQVLHVGERLLADGEDRLGVARGLGLLVFVSGLDQVAEAPFWSAAAEGGTNELLHHFFHCFFGVRIVGRRFVGKGEAGRRLREV</sequence>
<keyword evidence="3" id="KW-1185">Reference proteome</keyword>
<feature type="compositionally biased region" description="Basic and acidic residues" evidence="1">
    <location>
        <begin position="305"/>
        <end position="322"/>
    </location>
</feature>
<accession>A0AAV4LZ26</accession>
<dbReference type="Proteomes" id="UP001497744">
    <property type="component" value="Unassembled WGS sequence"/>
</dbReference>
<evidence type="ECO:0000256" key="1">
    <source>
        <dbReference type="SAM" id="MobiDB-lite"/>
    </source>
</evidence>
<feature type="region of interest" description="Disordered" evidence="1">
    <location>
        <begin position="842"/>
        <end position="902"/>
    </location>
</feature>
<proteinExistence type="predicted"/>
<gene>
    <name evidence="2" type="ORF">BcabD6B2_44180</name>
</gene>
<dbReference type="GeneID" id="94196464"/>
<feature type="compositionally biased region" description="Basic and acidic residues" evidence="1">
    <location>
        <begin position="642"/>
        <end position="656"/>
    </location>
</feature>
<feature type="region of interest" description="Disordered" evidence="1">
    <location>
        <begin position="174"/>
        <end position="202"/>
    </location>
</feature>
<feature type="compositionally biased region" description="Low complexity" evidence="1">
    <location>
        <begin position="283"/>
        <end position="297"/>
    </location>
</feature>
<feature type="region of interest" description="Disordered" evidence="1">
    <location>
        <begin position="422"/>
        <end position="451"/>
    </location>
</feature>
<evidence type="ECO:0000313" key="2">
    <source>
        <dbReference type="EMBL" id="GIX64983.1"/>
    </source>
</evidence>
<feature type="compositionally biased region" description="Low complexity" evidence="1">
    <location>
        <begin position="657"/>
        <end position="670"/>
    </location>
</feature>
<protein>
    <submittedName>
        <fullName evidence="2">Hypothetcial protein, putative</fullName>
    </submittedName>
</protein>
<organism evidence="2 3">
    <name type="scientific">Babesia caballi</name>
    <dbReference type="NCBI Taxonomy" id="5871"/>
    <lineage>
        <taxon>Eukaryota</taxon>
        <taxon>Sar</taxon>
        <taxon>Alveolata</taxon>
        <taxon>Apicomplexa</taxon>
        <taxon>Aconoidasida</taxon>
        <taxon>Piroplasmida</taxon>
        <taxon>Babesiidae</taxon>
        <taxon>Babesia</taxon>
    </lineage>
</organism>
<name>A0AAV4LZ26_BABCB</name>
<comment type="caution">
    <text evidence="2">The sequence shown here is derived from an EMBL/GenBank/DDBJ whole genome shotgun (WGS) entry which is preliminary data.</text>
</comment>
<evidence type="ECO:0000313" key="3">
    <source>
        <dbReference type="Proteomes" id="UP001497744"/>
    </source>
</evidence>
<dbReference type="EMBL" id="BPLF01000004">
    <property type="protein sequence ID" value="GIX64983.1"/>
    <property type="molecule type" value="Genomic_DNA"/>
</dbReference>
<dbReference type="RefSeq" id="XP_067717052.1">
    <property type="nucleotide sequence ID" value="XM_067860951.1"/>
</dbReference>